<organism evidence="2 3">
    <name type="scientific">Candidatus Naiadarchaeum limnaeum</name>
    <dbReference type="NCBI Taxonomy" id="2756139"/>
    <lineage>
        <taxon>Archaea</taxon>
        <taxon>Candidatus Undinarchaeota</taxon>
        <taxon>Candidatus Undinarchaeia</taxon>
        <taxon>Candidatus Naiadarchaeales</taxon>
        <taxon>Candidatus Naiadarchaeaceae</taxon>
        <taxon>Candidatus Naiadarchaeum</taxon>
    </lineage>
</organism>
<dbReference type="EMBL" id="DVAB01000051">
    <property type="protein sequence ID" value="HIK00989.1"/>
    <property type="molecule type" value="Genomic_DNA"/>
</dbReference>
<dbReference type="InterPro" id="IPR050407">
    <property type="entry name" value="Geranylgeranyl_reductase"/>
</dbReference>
<evidence type="ECO:0000259" key="1">
    <source>
        <dbReference type="Pfam" id="PF22578"/>
    </source>
</evidence>
<comment type="caution">
    <text evidence="2">The sequence shown here is derived from an EMBL/GenBank/DDBJ whole genome shotgun (WGS) entry which is preliminary data.</text>
</comment>
<proteinExistence type="predicted"/>
<gene>
    <name evidence="2" type="ORF">H1016_05655</name>
</gene>
<dbReference type="Pfam" id="PF22578">
    <property type="entry name" value="GGR_cat"/>
    <property type="match status" value="1"/>
</dbReference>
<dbReference type="AlphaFoldDB" id="A0A832UPF5"/>
<dbReference type="InterPro" id="IPR054715">
    <property type="entry name" value="GGR_cat"/>
</dbReference>
<sequence length="365" mass="40515">MTKKYDVIIVGAGPAGSTTARAAAENGLKVLMIDKDSFAGENTACAGGLAPFIPANYRLKKDVIMRYIDGAVLVARGKIIQNAKVDFKFSKPAATTRRIYFDRHLADIAVEKGAEYMGKTLAKEVRGNEVHTTKGVFKAKVIVGADGPSSIVAKAMGHPPWKPEELALAVAYEVSMPNEEIEERFGNSIWLYFDKELIQHGYAWVFPGNNMLNVGLACMQTHLNGKNLQKLTDRFMKQENINGKILTFKGGALPMCGPRKYTAKGNMLIVGDAAGHTGPAIGEGIRYAMKMGEVAGRCCASHVKLGAPLENYDREWRKKYYWMYRVEKWGQKFEFFAERANLVPIGLKLLSLNPFRHDASWWTEI</sequence>
<name>A0A832UPF5_9ARCH</name>
<evidence type="ECO:0000313" key="3">
    <source>
        <dbReference type="Proteomes" id="UP000646946"/>
    </source>
</evidence>
<reference evidence="2 3" key="1">
    <citation type="journal article" name="Nat. Commun.">
        <title>Undinarchaeota illuminate DPANN phylogeny and the impact of gene transfer on archaeal evolution.</title>
        <authorList>
            <person name="Dombrowski N."/>
            <person name="Williams T.A."/>
            <person name="Sun J."/>
            <person name="Woodcroft B.J."/>
            <person name="Lee J.H."/>
            <person name="Minh B.Q."/>
            <person name="Rinke C."/>
            <person name="Spang A."/>
        </authorList>
    </citation>
    <scope>NUCLEOTIDE SEQUENCE [LARGE SCALE GENOMIC DNA]</scope>
    <source>
        <strain evidence="2">MAG_bin1129</strain>
    </source>
</reference>
<evidence type="ECO:0000313" key="2">
    <source>
        <dbReference type="EMBL" id="HIK00989.1"/>
    </source>
</evidence>
<dbReference type="GO" id="GO:0016628">
    <property type="term" value="F:oxidoreductase activity, acting on the CH-CH group of donors, NAD or NADP as acceptor"/>
    <property type="evidence" value="ECO:0007669"/>
    <property type="project" value="InterPro"/>
</dbReference>
<feature type="domain" description="Digeranylgeranylglycerophospholipid reductase catalytic" evidence="1">
    <location>
        <begin position="170"/>
        <end position="251"/>
    </location>
</feature>
<dbReference type="PRINTS" id="PR00420">
    <property type="entry name" value="RNGMNOXGNASE"/>
</dbReference>
<dbReference type="Gene3D" id="3.50.50.60">
    <property type="entry name" value="FAD/NAD(P)-binding domain"/>
    <property type="match status" value="1"/>
</dbReference>
<keyword evidence="3" id="KW-1185">Reference proteome</keyword>
<accession>A0A832UPF5</accession>
<protein>
    <submittedName>
        <fullName evidence="2">NAD(P)/FAD-dependent oxidoreductase</fullName>
    </submittedName>
</protein>
<dbReference type="InterPro" id="IPR036188">
    <property type="entry name" value="FAD/NAD-bd_sf"/>
</dbReference>
<dbReference type="PANTHER" id="PTHR42685:SF22">
    <property type="entry name" value="CONDITIONED MEDIUM FACTOR RECEPTOR 1"/>
    <property type="match status" value="1"/>
</dbReference>
<dbReference type="SUPFAM" id="SSF51905">
    <property type="entry name" value="FAD/NAD(P)-binding domain"/>
    <property type="match status" value="1"/>
</dbReference>
<dbReference type="Pfam" id="PF12831">
    <property type="entry name" value="FAD_oxidored"/>
    <property type="match status" value="1"/>
</dbReference>
<dbReference type="NCBIfam" id="TIGR02032">
    <property type="entry name" value="GG-red-SF"/>
    <property type="match status" value="1"/>
</dbReference>
<dbReference type="Proteomes" id="UP000646946">
    <property type="component" value="Unassembled WGS sequence"/>
</dbReference>
<dbReference type="PANTHER" id="PTHR42685">
    <property type="entry name" value="GERANYLGERANYL DIPHOSPHATE REDUCTASE"/>
    <property type="match status" value="1"/>
</dbReference>
<dbReference type="InterPro" id="IPR011777">
    <property type="entry name" value="Geranylgeranyl_Rdtase_fam"/>
</dbReference>